<protein>
    <recommendedName>
        <fullName evidence="1">TLDc domain-containing protein</fullName>
    </recommendedName>
</protein>
<dbReference type="EMBL" id="QKWP01000350">
    <property type="protein sequence ID" value="RIB21619.1"/>
    <property type="molecule type" value="Genomic_DNA"/>
</dbReference>
<feature type="domain" description="TLDc" evidence="1">
    <location>
        <begin position="180"/>
        <end position="352"/>
    </location>
</feature>
<evidence type="ECO:0000313" key="3">
    <source>
        <dbReference type="Proteomes" id="UP000266673"/>
    </source>
</evidence>
<evidence type="ECO:0000313" key="2">
    <source>
        <dbReference type="EMBL" id="RIB21619.1"/>
    </source>
</evidence>
<sequence length="355" mass="41180">MDHIQEFLIKYCHDFLKQDSVKMLHVVTRHEAFSELKKVSLETICENPDLLFGSDKFFSLEEDVLTMILKCGNLNMDEGIIWDRLIKWGIAQHPKFKSDVTKFTNEDFETLKKTLHELLQFVRFHQIDKEQFITKVWPFRRLLPDNLIEDILRCHLVPSAAPLYIFLIRNWSTIYSIDSVLMNKEIAKLFIKWIDKKSGDNKKRSKNNRYEFNLLFQRSRDGLTSQAFHQKCDNKGATIIVGKVSNSNRLVGGYNPLDWNGNGQYKDTTDSFIFSLDNLNDPQQSSKIGRVNHNHSTNAIYCHNGYGPTFGGGHDLYAPNNNNYWQFNTNSYANINVSGSVSISDYEAFQIVKKN</sequence>
<dbReference type="InterPro" id="IPR006571">
    <property type="entry name" value="TLDc_dom"/>
</dbReference>
<organism evidence="2 3">
    <name type="scientific">Gigaspora rosea</name>
    <dbReference type="NCBI Taxonomy" id="44941"/>
    <lineage>
        <taxon>Eukaryota</taxon>
        <taxon>Fungi</taxon>
        <taxon>Fungi incertae sedis</taxon>
        <taxon>Mucoromycota</taxon>
        <taxon>Glomeromycotina</taxon>
        <taxon>Glomeromycetes</taxon>
        <taxon>Diversisporales</taxon>
        <taxon>Gigasporaceae</taxon>
        <taxon>Gigaspora</taxon>
    </lineage>
</organism>
<accession>A0A397VKT6</accession>
<dbReference type="SMART" id="SM00584">
    <property type="entry name" value="TLDc"/>
    <property type="match status" value="1"/>
</dbReference>
<dbReference type="Gene3D" id="1.25.40.420">
    <property type="match status" value="1"/>
</dbReference>
<reference evidence="2 3" key="1">
    <citation type="submission" date="2018-06" db="EMBL/GenBank/DDBJ databases">
        <title>Comparative genomics reveals the genomic features of Rhizophagus irregularis, R. cerebriforme, R. diaphanum and Gigaspora rosea, and their symbiotic lifestyle signature.</title>
        <authorList>
            <person name="Morin E."/>
            <person name="San Clemente H."/>
            <person name="Chen E.C.H."/>
            <person name="De La Providencia I."/>
            <person name="Hainaut M."/>
            <person name="Kuo A."/>
            <person name="Kohler A."/>
            <person name="Murat C."/>
            <person name="Tang N."/>
            <person name="Roy S."/>
            <person name="Loubradou J."/>
            <person name="Henrissat B."/>
            <person name="Grigoriev I.V."/>
            <person name="Corradi N."/>
            <person name="Roux C."/>
            <person name="Martin F.M."/>
        </authorList>
    </citation>
    <scope>NUCLEOTIDE SEQUENCE [LARGE SCALE GENOMIC DNA]</scope>
    <source>
        <strain evidence="2 3">DAOM 194757</strain>
    </source>
</reference>
<dbReference type="Proteomes" id="UP000266673">
    <property type="component" value="Unassembled WGS sequence"/>
</dbReference>
<dbReference type="AlphaFoldDB" id="A0A397VKT6"/>
<gene>
    <name evidence="2" type="ORF">C2G38_2034233</name>
</gene>
<dbReference type="OrthoDB" id="2324840at2759"/>
<dbReference type="PROSITE" id="PS51886">
    <property type="entry name" value="TLDC"/>
    <property type="match status" value="1"/>
</dbReference>
<comment type="caution">
    <text evidence="2">The sequence shown here is derived from an EMBL/GenBank/DDBJ whole genome shotgun (WGS) entry which is preliminary data.</text>
</comment>
<name>A0A397VKT6_9GLOM</name>
<keyword evidence="3" id="KW-1185">Reference proteome</keyword>
<evidence type="ECO:0000259" key="1">
    <source>
        <dbReference type="PROSITE" id="PS51886"/>
    </source>
</evidence>
<dbReference type="Pfam" id="PF07534">
    <property type="entry name" value="TLD"/>
    <property type="match status" value="1"/>
</dbReference>
<proteinExistence type="predicted"/>